<protein>
    <submittedName>
        <fullName evidence="2">Uncharacterized protein</fullName>
    </submittedName>
</protein>
<comment type="caution">
    <text evidence="2">The sequence shown here is derived from an EMBL/GenBank/DDBJ whole genome shotgun (WGS) entry which is preliminary data.</text>
</comment>
<dbReference type="RefSeq" id="WP_285388809.1">
    <property type="nucleotide sequence ID" value="NZ_JASSVS010000001.1"/>
</dbReference>
<feature type="compositionally biased region" description="Polar residues" evidence="1">
    <location>
        <begin position="30"/>
        <end position="42"/>
    </location>
</feature>
<dbReference type="EMBL" id="JASSVS010000001">
    <property type="protein sequence ID" value="MDL0430151.1"/>
    <property type="molecule type" value="Genomic_DNA"/>
</dbReference>
<reference evidence="2 3" key="1">
    <citation type="submission" date="2023-06" db="EMBL/GenBank/DDBJ databases">
        <title>Marinobacter azerbaijanicus a moderately halophilic, isolated from Urmia Lake in Azerbaijan region of Iran.</title>
        <authorList>
            <person name="Sanchez-Porro C."/>
            <person name="Aghdam E.M."/>
            <person name="Saheb S.M."/>
            <person name="Tarhriz V."/>
            <person name="Kazemi E."/>
            <person name="Ammozegar M.A."/>
            <person name="Ventosa A."/>
            <person name="Hejazi M.S."/>
        </authorList>
    </citation>
    <scope>NUCLEOTIDE SEQUENCE [LARGE SCALE GENOMIC DNA]</scope>
    <source>
        <strain evidence="2 3">TBZ242</strain>
    </source>
</reference>
<keyword evidence="3" id="KW-1185">Reference proteome</keyword>
<organism evidence="2 3">
    <name type="scientific">Marinobacter azerbaijanicus</name>
    <dbReference type="NCBI Taxonomy" id="3050455"/>
    <lineage>
        <taxon>Bacteria</taxon>
        <taxon>Pseudomonadati</taxon>
        <taxon>Pseudomonadota</taxon>
        <taxon>Gammaproteobacteria</taxon>
        <taxon>Pseudomonadales</taxon>
        <taxon>Marinobacteraceae</taxon>
        <taxon>Marinobacter</taxon>
    </lineage>
</organism>
<gene>
    <name evidence="2" type="ORF">QPM17_03385</name>
</gene>
<feature type="region of interest" description="Disordered" evidence="1">
    <location>
        <begin position="15"/>
        <end position="47"/>
    </location>
</feature>
<name>A0ABT7I7M1_9GAMM</name>
<evidence type="ECO:0000313" key="2">
    <source>
        <dbReference type="EMBL" id="MDL0430151.1"/>
    </source>
</evidence>
<proteinExistence type="predicted"/>
<accession>A0ABT7I7M1</accession>
<evidence type="ECO:0000313" key="3">
    <source>
        <dbReference type="Proteomes" id="UP001227964"/>
    </source>
</evidence>
<sequence>MKITSPKLLAQALKNARTDKKLTQQKKQLSRSALNNQQSQASKIRRRGLAWNVFDRPALPTSPER</sequence>
<evidence type="ECO:0000256" key="1">
    <source>
        <dbReference type="SAM" id="MobiDB-lite"/>
    </source>
</evidence>
<dbReference type="Proteomes" id="UP001227964">
    <property type="component" value="Unassembled WGS sequence"/>
</dbReference>